<evidence type="ECO:0000256" key="11">
    <source>
        <dbReference type="ARBA" id="ARBA00023163"/>
    </source>
</evidence>
<keyword evidence="4" id="KW-0004">4Fe-4S</keyword>
<proteinExistence type="inferred from homology"/>
<comment type="similarity">
    <text evidence="3">Belongs to the WhiB family.</text>
</comment>
<comment type="caution">
    <text evidence="14">The sequence shown here is derived from an EMBL/GenBank/DDBJ whole genome shotgun (WGS) entry which is preliminary data.</text>
</comment>
<dbReference type="GO" id="GO:0046872">
    <property type="term" value="F:metal ion binding"/>
    <property type="evidence" value="ECO:0007669"/>
    <property type="project" value="UniProtKB-KW"/>
</dbReference>
<dbReference type="Pfam" id="PF02467">
    <property type="entry name" value="Whib"/>
    <property type="match status" value="1"/>
</dbReference>
<keyword evidence="5" id="KW-0479">Metal-binding</keyword>
<evidence type="ECO:0000256" key="6">
    <source>
        <dbReference type="ARBA" id="ARBA00023004"/>
    </source>
</evidence>
<feature type="compositionally biased region" description="Polar residues" evidence="12">
    <location>
        <begin position="102"/>
        <end position="113"/>
    </location>
</feature>
<evidence type="ECO:0000256" key="1">
    <source>
        <dbReference type="ARBA" id="ARBA00001966"/>
    </source>
</evidence>
<feature type="domain" description="4Fe-4S Wbl-type" evidence="13">
    <location>
        <begin position="33"/>
        <end position="92"/>
    </location>
</feature>
<reference evidence="14 15" key="1">
    <citation type="submission" date="2017-10" db="EMBL/GenBank/DDBJ databases">
        <title>Sequencing the genomes of 1000 actinobacteria strains.</title>
        <authorList>
            <person name="Klenk H.-P."/>
        </authorList>
    </citation>
    <scope>NUCLEOTIDE SEQUENCE [LARGE SCALE GENOMIC DNA]</scope>
    <source>
        <strain evidence="14 15">DSM 46092</strain>
    </source>
</reference>
<dbReference type="InterPro" id="IPR034768">
    <property type="entry name" value="4FE4S_WBL"/>
</dbReference>
<dbReference type="GO" id="GO:0005737">
    <property type="term" value="C:cytoplasm"/>
    <property type="evidence" value="ECO:0007669"/>
    <property type="project" value="UniProtKB-SubCell"/>
</dbReference>
<keyword evidence="8" id="KW-0805">Transcription regulation</keyword>
<dbReference type="InterPro" id="IPR003482">
    <property type="entry name" value="Whib"/>
</dbReference>
<keyword evidence="15" id="KW-1185">Reference proteome</keyword>
<evidence type="ECO:0000259" key="13">
    <source>
        <dbReference type="PROSITE" id="PS51674"/>
    </source>
</evidence>
<feature type="region of interest" description="Disordered" evidence="12">
    <location>
        <begin position="75"/>
        <end position="113"/>
    </location>
</feature>
<dbReference type="EMBL" id="PDJK01000001">
    <property type="protein sequence ID" value="PFG56956.1"/>
    <property type="molecule type" value="Genomic_DNA"/>
</dbReference>
<sequence length="113" mass="12865">MRTRRPTNPPRHLTTMTSSLIELHAAFGDATPACHNADPELFWPISTHDHDTIHTAKQICSTCPVRTACGEWATRNENDGIWGGQTRDERGPARHLHDTRQRNTSPWRTNHHV</sequence>
<dbReference type="GO" id="GO:0047134">
    <property type="term" value="F:protein-disulfide reductase [NAD(P)H] activity"/>
    <property type="evidence" value="ECO:0007669"/>
    <property type="project" value="TreeGrafter"/>
</dbReference>
<dbReference type="PANTHER" id="PTHR38839:SF6">
    <property type="entry name" value="TRANSCRIPTIONAL REGULATOR WHIB1"/>
    <property type="match status" value="1"/>
</dbReference>
<dbReference type="GO" id="GO:0045454">
    <property type="term" value="P:cell redox homeostasis"/>
    <property type="evidence" value="ECO:0007669"/>
    <property type="project" value="TreeGrafter"/>
</dbReference>
<keyword evidence="6" id="KW-0408">Iron</keyword>
<evidence type="ECO:0000256" key="8">
    <source>
        <dbReference type="ARBA" id="ARBA00023015"/>
    </source>
</evidence>
<protein>
    <submittedName>
        <fullName evidence="14">Transcription factor WhiB</fullName>
    </submittedName>
</protein>
<keyword evidence="7" id="KW-0411">Iron-sulfur</keyword>
<evidence type="ECO:0000313" key="15">
    <source>
        <dbReference type="Proteomes" id="UP000243542"/>
    </source>
</evidence>
<dbReference type="PROSITE" id="PS51674">
    <property type="entry name" value="4FE4S_WBL"/>
    <property type="match status" value="1"/>
</dbReference>
<keyword evidence="11" id="KW-0804">Transcription</keyword>
<accession>A0A2A9G1Y4</accession>
<evidence type="ECO:0000256" key="10">
    <source>
        <dbReference type="ARBA" id="ARBA00023157"/>
    </source>
</evidence>
<comment type="subcellular location">
    <subcellularLocation>
        <location evidence="2">Cytoplasm</location>
    </subcellularLocation>
</comment>
<comment type="cofactor">
    <cofactor evidence="1">
        <name>[4Fe-4S] cluster</name>
        <dbReference type="ChEBI" id="CHEBI:49883"/>
    </cofactor>
</comment>
<evidence type="ECO:0000256" key="7">
    <source>
        <dbReference type="ARBA" id="ARBA00023014"/>
    </source>
</evidence>
<dbReference type="GO" id="GO:0045892">
    <property type="term" value="P:negative regulation of DNA-templated transcription"/>
    <property type="evidence" value="ECO:0007669"/>
    <property type="project" value="TreeGrafter"/>
</dbReference>
<organism evidence="14 15">
    <name type="scientific">Amycolatopsis sulphurea</name>
    <dbReference type="NCBI Taxonomy" id="76022"/>
    <lineage>
        <taxon>Bacteria</taxon>
        <taxon>Bacillati</taxon>
        <taxon>Actinomycetota</taxon>
        <taxon>Actinomycetes</taxon>
        <taxon>Pseudonocardiales</taxon>
        <taxon>Pseudonocardiaceae</taxon>
        <taxon>Amycolatopsis</taxon>
    </lineage>
</organism>
<keyword evidence="9" id="KW-0238">DNA-binding</keyword>
<dbReference type="Proteomes" id="UP000243542">
    <property type="component" value="Unassembled WGS sequence"/>
</dbReference>
<feature type="compositionally biased region" description="Basic and acidic residues" evidence="12">
    <location>
        <begin position="86"/>
        <end position="101"/>
    </location>
</feature>
<evidence type="ECO:0000256" key="5">
    <source>
        <dbReference type="ARBA" id="ARBA00022723"/>
    </source>
</evidence>
<evidence type="ECO:0000256" key="12">
    <source>
        <dbReference type="SAM" id="MobiDB-lite"/>
    </source>
</evidence>
<keyword evidence="10" id="KW-1015">Disulfide bond</keyword>
<gene>
    <name evidence="14" type="ORF">ATK36_0492</name>
</gene>
<evidence type="ECO:0000256" key="3">
    <source>
        <dbReference type="ARBA" id="ARBA00006597"/>
    </source>
</evidence>
<evidence type="ECO:0000256" key="2">
    <source>
        <dbReference type="ARBA" id="ARBA00004496"/>
    </source>
</evidence>
<evidence type="ECO:0000313" key="14">
    <source>
        <dbReference type="EMBL" id="PFG56956.1"/>
    </source>
</evidence>
<name>A0A2A9G1Y4_9PSEU</name>
<dbReference type="PANTHER" id="PTHR38839">
    <property type="entry name" value="TRANSCRIPTIONAL REGULATOR WHID-RELATED"/>
    <property type="match status" value="1"/>
</dbReference>
<dbReference type="AlphaFoldDB" id="A0A2A9G1Y4"/>
<dbReference type="GO" id="GO:0051539">
    <property type="term" value="F:4 iron, 4 sulfur cluster binding"/>
    <property type="evidence" value="ECO:0007669"/>
    <property type="project" value="UniProtKB-KW"/>
</dbReference>
<evidence type="ECO:0000256" key="4">
    <source>
        <dbReference type="ARBA" id="ARBA00022485"/>
    </source>
</evidence>
<dbReference type="GO" id="GO:0003677">
    <property type="term" value="F:DNA binding"/>
    <property type="evidence" value="ECO:0007669"/>
    <property type="project" value="UniProtKB-KW"/>
</dbReference>
<evidence type="ECO:0000256" key="9">
    <source>
        <dbReference type="ARBA" id="ARBA00023125"/>
    </source>
</evidence>